<evidence type="ECO:0000313" key="10">
    <source>
        <dbReference type="EMBL" id="MBV6322507.1"/>
    </source>
</evidence>
<keyword evidence="8" id="KW-0961">Cell wall biogenesis/degradation</keyword>
<dbReference type="Proteomes" id="UP001155901">
    <property type="component" value="Unassembled WGS sequence"/>
</dbReference>
<dbReference type="GO" id="GO:0004180">
    <property type="term" value="F:carboxypeptidase activity"/>
    <property type="evidence" value="ECO:0007669"/>
    <property type="project" value="UniProtKB-KW"/>
</dbReference>
<dbReference type="GO" id="GO:0009252">
    <property type="term" value="P:peptidoglycan biosynthetic process"/>
    <property type="evidence" value="ECO:0007669"/>
    <property type="project" value="UniProtKB-KW"/>
</dbReference>
<keyword evidence="6" id="KW-1133">Transmembrane helix</keyword>
<evidence type="ECO:0000256" key="6">
    <source>
        <dbReference type="ARBA" id="ARBA00022989"/>
    </source>
</evidence>
<dbReference type="PANTHER" id="PTHR32282:SF27">
    <property type="entry name" value="PENICILLIN-BINDING PROTEIN 1A"/>
    <property type="match status" value="1"/>
</dbReference>
<reference evidence="10" key="1">
    <citation type="submission" date="2021-07" db="EMBL/GenBank/DDBJ databases">
        <title>Characterization of violacein-producing bacteria and related species.</title>
        <authorList>
            <person name="Wilson H.S."/>
            <person name="De Leon M.E."/>
        </authorList>
    </citation>
    <scope>NUCLEOTIDE SEQUENCE</scope>
    <source>
        <strain evidence="10">HSC-15S17</strain>
    </source>
</reference>
<sequence length="103" mass="11935">MSIKDSRFYQHGLVDLPGLLRAALSDVVGGNHGQGASTITMQVARGFYLKRDKTWRRKLTGILLSYKLEQRYSKDKLLELYMNQVYLGGERVWFRGRGRDLLR</sequence>
<keyword evidence="5" id="KW-0573">Peptidoglycan synthesis</keyword>
<organism evidence="10 12">
    <name type="scientific">Duganella violaceipulchra</name>
    <dbReference type="NCBI Taxonomy" id="2849652"/>
    <lineage>
        <taxon>Bacteria</taxon>
        <taxon>Pseudomonadati</taxon>
        <taxon>Pseudomonadota</taxon>
        <taxon>Betaproteobacteria</taxon>
        <taxon>Burkholderiales</taxon>
        <taxon>Oxalobacteraceae</taxon>
        <taxon>Telluria group</taxon>
        <taxon>Duganella</taxon>
    </lineage>
</organism>
<keyword evidence="4" id="KW-0133">Cell shape</keyword>
<dbReference type="Proteomes" id="UP001162889">
    <property type="component" value="Unassembled WGS sequence"/>
</dbReference>
<name>A0AA41H626_9BURK</name>
<dbReference type="EMBL" id="JALJZU010000009">
    <property type="protein sequence ID" value="MCP2010719.1"/>
    <property type="molecule type" value="Genomic_DNA"/>
</dbReference>
<dbReference type="InterPro" id="IPR050396">
    <property type="entry name" value="Glycosyltr_51/Transpeptidase"/>
</dbReference>
<dbReference type="Pfam" id="PF00912">
    <property type="entry name" value="Transgly"/>
    <property type="match status" value="1"/>
</dbReference>
<evidence type="ECO:0000313" key="11">
    <source>
        <dbReference type="EMBL" id="MCP2010719.1"/>
    </source>
</evidence>
<keyword evidence="7" id="KW-0472">Membrane</keyword>
<gene>
    <name evidence="10" type="ORF">KVP70_16340</name>
    <name evidence="11" type="ORF">L1274_004461</name>
</gene>
<evidence type="ECO:0000256" key="5">
    <source>
        <dbReference type="ARBA" id="ARBA00022984"/>
    </source>
</evidence>
<dbReference type="GO" id="GO:0008360">
    <property type="term" value="P:regulation of cell shape"/>
    <property type="evidence" value="ECO:0007669"/>
    <property type="project" value="UniProtKB-KW"/>
</dbReference>
<dbReference type="AlphaFoldDB" id="A0AA41H626"/>
<keyword evidence="11" id="KW-0378">Hydrolase</keyword>
<proteinExistence type="predicted"/>
<evidence type="ECO:0000256" key="4">
    <source>
        <dbReference type="ARBA" id="ARBA00022960"/>
    </source>
</evidence>
<evidence type="ECO:0000256" key="8">
    <source>
        <dbReference type="ARBA" id="ARBA00023316"/>
    </source>
</evidence>
<dbReference type="InterPro" id="IPR001264">
    <property type="entry name" value="Glyco_trans_51"/>
</dbReference>
<evidence type="ECO:0000313" key="13">
    <source>
        <dbReference type="Proteomes" id="UP001162889"/>
    </source>
</evidence>
<keyword evidence="2" id="KW-0808">Transferase</keyword>
<dbReference type="EMBL" id="JAHTGR010000008">
    <property type="protein sequence ID" value="MBV6322507.1"/>
    <property type="molecule type" value="Genomic_DNA"/>
</dbReference>
<evidence type="ECO:0000256" key="3">
    <source>
        <dbReference type="ARBA" id="ARBA00022692"/>
    </source>
</evidence>
<dbReference type="GO" id="GO:0071555">
    <property type="term" value="P:cell wall organization"/>
    <property type="evidence" value="ECO:0007669"/>
    <property type="project" value="UniProtKB-KW"/>
</dbReference>
<keyword evidence="13" id="KW-1185">Reference proteome</keyword>
<comment type="pathway">
    <text evidence="1">Cell wall biogenesis; peptidoglycan biosynthesis.</text>
</comment>
<dbReference type="RefSeq" id="WP_217943275.1">
    <property type="nucleotide sequence ID" value="NZ_JAHTGR010000008.1"/>
</dbReference>
<reference evidence="11" key="2">
    <citation type="submission" date="2022-03" db="EMBL/GenBank/DDBJ databases">
        <title>Genome Encyclopedia of Bacteria and Archaea VI: Functional Genomics of Type Strains.</title>
        <authorList>
            <person name="Whitman W."/>
        </authorList>
    </citation>
    <scope>NUCLEOTIDE SEQUENCE</scope>
    <source>
        <strain evidence="11">HSC-15S17</strain>
    </source>
</reference>
<dbReference type="GO" id="GO:0030288">
    <property type="term" value="C:outer membrane-bounded periplasmic space"/>
    <property type="evidence" value="ECO:0007669"/>
    <property type="project" value="TreeGrafter"/>
</dbReference>
<feature type="domain" description="Glycosyl transferase family 51" evidence="9">
    <location>
        <begin position="2"/>
        <end position="90"/>
    </location>
</feature>
<evidence type="ECO:0000256" key="7">
    <source>
        <dbReference type="ARBA" id="ARBA00023136"/>
    </source>
</evidence>
<evidence type="ECO:0000256" key="1">
    <source>
        <dbReference type="ARBA" id="ARBA00004752"/>
    </source>
</evidence>
<evidence type="ECO:0000259" key="9">
    <source>
        <dbReference type="Pfam" id="PF00912"/>
    </source>
</evidence>
<keyword evidence="11" id="KW-0121">Carboxypeptidase</keyword>
<comment type="caution">
    <text evidence="10">The sequence shown here is derived from an EMBL/GenBank/DDBJ whole genome shotgun (WGS) entry which is preliminary data.</text>
</comment>
<protein>
    <submittedName>
        <fullName evidence="11">Membrane carboxypeptidase/penicillin-binding protein</fullName>
    </submittedName>
    <submittedName>
        <fullName evidence="10">Transglycosylase domain-containing protein</fullName>
    </submittedName>
</protein>
<dbReference type="PANTHER" id="PTHR32282">
    <property type="entry name" value="BINDING PROTEIN TRANSPEPTIDASE, PUTATIVE-RELATED"/>
    <property type="match status" value="1"/>
</dbReference>
<accession>A0AA41H626</accession>
<evidence type="ECO:0000256" key="2">
    <source>
        <dbReference type="ARBA" id="ARBA00022679"/>
    </source>
</evidence>
<keyword evidence="3" id="KW-0812">Transmembrane</keyword>
<evidence type="ECO:0000313" key="12">
    <source>
        <dbReference type="Proteomes" id="UP001155901"/>
    </source>
</evidence>
<dbReference type="GO" id="GO:0008955">
    <property type="term" value="F:peptidoglycan glycosyltransferase activity"/>
    <property type="evidence" value="ECO:0007669"/>
    <property type="project" value="TreeGrafter"/>
</dbReference>
<keyword evidence="11" id="KW-0645">Protease</keyword>